<accession>A0A916STR0</accession>
<keyword evidence="1" id="KW-0472">Membrane</keyword>
<reference evidence="2" key="1">
    <citation type="journal article" date="2014" name="Int. J. Syst. Evol. Microbiol.">
        <title>Complete genome sequence of Corynebacterium casei LMG S-19264T (=DSM 44701T), isolated from a smear-ripened cheese.</title>
        <authorList>
            <consortium name="US DOE Joint Genome Institute (JGI-PGF)"/>
            <person name="Walter F."/>
            <person name="Albersmeier A."/>
            <person name="Kalinowski J."/>
            <person name="Ruckert C."/>
        </authorList>
    </citation>
    <scope>NUCLEOTIDE SEQUENCE</scope>
    <source>
        <strain evidence="2">CGMCC 1.12827</strain>
    </source>
</reference>
<feature type="transmembrane region" description="Helical" evidence="1">
    <location>
        <begin position="302"/>
        <end position="322"/>
    </location>
</feature>
<feature type="transmembrane region" description="Helical" evidence="1">
    <location>
        <begin position="186"/>
        <end position="208"/>
    </location>
</feature>
<dbReference type="RefSeq" id="WP_188584665.1">
    <property type="nucleotide sequence ID" value="NZ_BMGC01000001.1"/>
</dbReference>
<organism evidence="2 3">
    <name type="scientific">Gordonia jinhuaensis</name>
    <dbReference type="NCBI Taxonomy" id="1517702"/>
    <lineage>
        <taxon>Bacteria</taxon>
        <taxon>Bacillati</taxon>
        <taxon>Actinomycetota</taxon>
        <taxon>Actinomycetes</taxon>
        <taxon>Mycobacteriales</taxon>
        <taxon>Gordoniaceae</taxon>
        <taxon>Gordonia</taxon>
    </lineage>
</organism>
<evidence type="ECO:0000313" key="2">
    <source>
        <dbReference type="EMBL" id="GGB17242.1"/>
    </source>
</evidence>
<feature type="transmembrane region" description="Helical" evidence="1">
    <location>
        <begin position="363"/>
        <end position="383"/>
    </location>
</feature>
<feature type="transmembrane region" description="Helical" evidence="1">
    <location>
        <begin position="159"/>
        <end position="180"/>
    </location>
</feature>
<keyword evidence="3" id="KW-1185">Reference proteome</keyword>
<feature type="transmembrane region" description="Helical" evidence="1">
    <location>
        <begin position="93"/>
        <end position="113"/>
    </location>
</feature>
<feature type="transmembrane region" description="Helical" evidence="1">
    <location>
        <begin position="34"/>
        <end position="56"/>
    </location>
</feature>
<dbReference type="InterPro" id="IPR010640">
    <property type="entry name" value="Low_temperature_requirement_A"/>
</dbReference>
<dbReference type="Pfam" id="PF06772">
    <property type="entry name" value="LtrA"/>
    <property type="match status" value="1"/>
</dbReference>
<dbReference type="PANTHER" id="PTHR36840:SF1">
    <property type="entry name" value="BLL5714 PROTEIN"/>
    <property type="match status" value="1"/>
</dbReference>
<feature type="transmembrane region" description="Helical" evidence="1">
    <location>
        <begin position="62"/>
        <end position="81"/>
    </location>
</feature>
<evidence type="ECO:0000313" key="3">
    <source>
        <dbReference type="Proteomes" id="UP000621454"/>
    </source>
</evidence>
<protein>
    <submittedName>
        <fullName evidence="2">Membrane protein</fullName>
    </submittedName>
</protein>
<feature type="transmembrane region" description="Helical" evidence="1">
    <location>
        <begin position="389"/>
        <end position="406"/>
    </location>
</feature>
<feature type="transmembrane region" description="Helical" evidence="1">
    <location>
        <begin position="125"/>
        <end position="147"/>
    </location>
</feature>
<dbReference type="AlphaFoldDB" id="A0A916STR0"/>
<feature type="transmembrane region" description="Helical" evidence="1">
    <location>
        <begin position="260"/>
        <end position="281"/>
    </location>
</feature>
<keyword evidence="1" id="KW-1133">Transmembrane helix</keyword>
<dbReference type="EMBL" id="BMGC01000001">
    <property type="protein sequence ID" value="GGB17242.1"/>
    <property type="molecule type" value="Genomic_DNA"/>
</dbReference>
<keyword evidence="1" id="KW-0812">Transmembrane</keyword>
<proteinExistence type="predicted"/>
<feature type="transmembrane region" description="Helical" evidence="1">
    <location>
        <begin position="228"/>
        <end position="248"/>
    </location>
</feature>
<dbReference type="Proteomes" id="UP000621454">
    <property type="component" value="Unassembled WGS sequence"/>
</dbReference>
<sequence>MTTSPGQQFYQHGLRRVTGRDTGERHRAASVLELFFDLTFVTAFGTASSQLAHGIAEGHSGGATIAFLIAVLAIVWAWTGYTWLASAFDNDDWLFRLLTLVQMAGVIVLAIGIPSLFRSIEEGHHFSGTVMVAGYVVMRVAVIAQSLRVAVDDRDHRGLAITSALVVAVAQCLWVLFILLPLSLEVSLGLIVVFWLIDLAGPLVAEAWSRRHGAGGSPWHAHHIAERYSLLAIIAIGETITGTLAAAQEISQSSGWTTDAVVVIAVGVLISFALWWTYFLIPSGPVLDARRDKVAPWAYGHSVLFASIAAVGAGLHVTGYVYAEDFHVSTLTAIMSISIPVLVFMICIYALHTWLVGSVSRNPAHVITFAAPIAASLLAAAGWPLWACLLIVAASPVAVIISYELFEWRWLAAQLDEALARGGDARISG</sequence>
<gene>
    <name evidence="2" type="primary">ltrA</name>
    <name evidence="2" type="ORF">GCM10011489_01640</name>
</gene>
<name>A0A916STR0_9ACTN</name>
<evidence type="ECO:0000256" key="1">
    <source>
        <dbReference type="SAM" id="Phobius"/>
    </source>
</evidence>
<comment type="caution">
    <text evidence="2">The sequence shown here is derived from an EMBL/GenBank/DDBJ whole genome shotgun (WGS) entry which is preliminary data.</text>
</comment>
<dbReference type="PANTHER" id="PTHR36840">
    <property type="entry name" value="BLL5714 PROTEIN"/>
    <property type="match status" value="1"/>
</dbReference>
<feature type="transmembrane region" description="Helical" evidence="1">
    <location>
        <begin position="328"/>
        <end position="351"/>
    </location>
</feature>
<reference evidence="2" key="2">
    <citation type="submission" date="2020-09" db="EMBL/GenBank/DDBJ databases">
        <authorList>
            <person name="Sun Q."/>
            <person name="Zhou Y."/>
        </authorList>
    </citation>
    <scope>NUCLEOTIDE SEQUENCE</scope>
    <source>
        <strain evidence="2">CGMCC 1.12827</strain>
    </source>
</reference>